<comment type="caution">
    <text evidence="2">The sequence shown here is derived from an EMBL/GenBank/DDBJ whole genome shotgun (WGS) entry which is preliminary data.</text>
</comment>
<dbReference type="SUPFAM" id="SSF158745">
    <property type="entry name" value="LanC-like"/>
    <property type="match status" value="1"/>
</dbReference>
<dbReference type="InterPro" id="IPR017146">
    <property type="entry name" value="Lanti_2_LanM"/>
</dbReference>
<dbReference type="InterPro" id="IPR012341">
    <property type="entry name" value="6hp_glycosidase-like_sf"/>
</dbReference>
<dbReference type="InterPro" id="IPR007822">
    <property type="entry name" value="LANC-like"/>
</dbReference>
<dbReference type="SMART" id="SM01260">
    <property type="entry name" value="LANC_like"/>
    <property type="match status" value="1"/>
</dbReference>
<dbReference type="PIRSF" id="PIRSF037228">
    <property type="entry name" value="Lant_mod_RumM"/>
    <property type="match status" value="1"/>
</dbReference>
<feature type="domain" description="Lantibiotic biosynthesis protein dehydration" evidence="1">
    <location>
        <begin position="106"/>
        <end position="479"/>
    </location>
</feature>
<name>A0A0L8ABG4_9GAMM</name>
<dbReference type="InterPro" id="IPR025410">
    <property type="entry name" value="Lant_dehyd"/>
</dbReference>
<proteinExistence type="predicted"/>
<dbReference type="Proteomes" id="UP000036890">
    <property type="component" value="Unassembled WGS sequence"/>
</dbReference>
<evidence type="ECO:0000313" key="3">
    <source>
        <dbReference type="Proteomes" id="UP000036890"/>
    </source>
</evidence>
<dbReference type="PRINTS" id="PR01950">
    <property type="entry name" value="LANCSUPER"/>
</dbReference>
<evidence type="ECO:0000313" key="2">
    <source>
        <dbReference type="EMBL" id="KOE99561.1"/>
    </source>
</evidence>
<dbReference type="NCBIfam" id="TIGR03897">
    <property type="entry name" value="lanti_2_LanM"/>
    <property type="match status" value="1"/>
</dbReference>
<dbReference type="GO" id="GO:0031179">
    <property type="term" value="P:peptide modification"/>
    <property type="evidence" value="ECO:0007669"/>
    <property type="project" value="InterPro"/>
</dbReference>
<dbReference type="CDD" id="cd04792">
    <property type="entry name" value="LanM-like"/>
    <property type="match status" value="1"/>
</dbReference>
<dbReference type="Pfam" id="PF05147">
    <property type="entry name" value="LANC_like"/>
    <property type="match status" value="1"/>
</dbReference>
<dbReference type="EMBL" id="AJLO02000018">
    <property type="protein sequence ID" value="KOE99561.1"/>
    <property type="molecule type" value="Genomic_DNA"/>
</dbReference>
<organism evidence="2 3">
    <name type="scientific">Stenotrophomonas geniculata N1</name>
    <dbReference type="NCBI Taxonomy" id="1167641"/>
    <lineage>
        <taxon>Bacteria</taxon>
        <taxon>Pseudomonadati</taxon>
        <taxon>Pseudomonadota</taxon>
        <taxon>Gammaproteobacteria</taxon>
        <taxon>Lysobacterales</taxon>
        <taxon>Lysobacteraceae</taxon>
        <taxon>Stenotrophomonas</taxon>
    </lineage>
</organism>
<dbReference type="AlphaFoldDB" id="A0A0L8ABG4"/>
<dbReference type="GO" id="GO:0005975">
    <property type="term" value="P:carbohydrate metabolic process"/>
    <property type="evidence" value="ECO:0007669"/>
    <property type="project" value="InterPro"/>
</dbReference>
<dbReference type="OrthoDB" id="9148343at2"/>
<reference evidence="2 3" key="1">
    <citation type="journal article" date="2012" name="J. Bacteriol.">
        <title>Genome sequence of a novel nicotine-degrading strain, Pseudomonas geniculata N1.</title>
        <authorList>
            <person name="Tang H."/>
            <person name="Yu H."/>
            <person name="Tai C."/>
            <person name="Huang K."/>
            <person name="Liu Y."/>
            <person name="Wang L."/>
            <person name="Yao Y."/>
            <person name="Wu G."/>
            <person name="Xu P."/>
        </authorList>
    </citation>
    <scope>NUCLEOTIDE SEQUENCE [LARGE SCALE GENOMIC DNA]</scope>
    <source>
        <strain evidence="2 3">N1</strain>
    </source>
</reference>
<protein>
    <submittedName>
        <fullName evidence="2">Lanthionine synthetase</fullName>
    </submittedName>
</protein>
<evidence type="ECO:0000259" key="1">
    <source>
        <dbReference type="Pfam" id="PF13575"/>
    </source>
</evidence>
<gene>
    <name evidence="2" type="ORF">W7K_09025</name>
</gene>
<dbReference type="Gene3D" id="1.50.10.10">
    <property type="match status" value="1"/>
</dbReference>
<dbReference type="Pfam" id="PF13575">
    <property type="entry name" value="DUF4135"/>
    <property type="match status" value="1"/>
</dbReference>
<sequence length="965" mass="103245">MTASPAAAAFARITEHFLAHARAALATGLHDPAIALQPDERELLHAQGDAALREHAQLKLNRVLLLELHAAARSGDIGPLGSAGALDEFVALATSEGFRTHLQRRYPVLLPRLTRMLEGQCAAVVELAVRIGSDRAALAGLLGAPAGTLHAVALGRGDLHGGGRTVARLQFEGGTVMYKPRSLRIDATLDGLLCTLFGDGPDRVCVPKVIDRGSHGWAAFAAHRYCADDVELRAYYRGLGHWLAILRLVGGTDIHLENLIAVGPVPVVVDAESVFSRVIEIEPSGLGDAYDTAVKLMRNSVLRTGIVPFRTAGLGMEGVDLSAAGALPGEQPRVQVPVIVEGGTEPARLGMVEAEVSVAQNHPSAQPDVSLYWDHISEGFIDASGRLRALDAKGELMPLLAAFEGCQVRDVRRPTMAYAELGRMLWHPASLHNEAQAVERAIDLLVRNAAVSPAAPSDLGTVRSEVDDLRHGDIPIFTSQLDAARIRSIADNWRAMRIDLEDVTIRSTLVATDLNQHALARAEARSGYSYAAQHPRSDDLDARRRTLAARAVESLLRLAVHGEDGSMTWITPEVTRTGWTVQPVQPDLYFGLGGIAFALAAYHREVEQERADPVAGLGPAIDGALAVFQTMCEQHPAEIDGGFVGTGSQIWTLLALHDLLQRPALLVLAERCAEAAERRGFQEATKFELIDGVSGMILPLLSLAAATGNARWLELAAAAGRRMQEAAIVDADGARWPTPQFREPIGGFGHGAMGMGWALARLARSDAGSVPERAAWRQLAEGAFAFQAALFEPHTGHWRDIHLQDGQKNFPTWCHGSVGIGLAAADLYARTGDPAQLRDMRRAVADARGKWGFSHTLCHGDVSTRELLVLAAALDPEGCPYPQDEAAIEIVSSIEEHQGMVGGLTRAAFTPGLMIGLAGAIYGFLRMHPACALPSPLLQETTVARVDAPASRSSTAQDRAVLAEV</sequence>
<dbReference type="RefSeq" id="WP_010484316.1">
    <property type="nucleotide sequence ID" value="NZ_AJLO02000018.1"/>
</dbReference>
<accession>A0A0L8ABG4</accession>